<dbReference type="STRING" id="1850517.A8708_03690"/>
<dbReference type="EMBL" id="LYPB01000081">
    <property type="protein sequence ID" value="OAS15695.1"/>
    <property type="molecule type" value="Genomic_DNA"/>
</dbReference>
<dbReference type="Gene3D" id="3.40.50.1980">
    <property type="entry name" value="Nitrogenase molybdenum iron protein domain"/>
    <property type="match status" value="2"/>
</dbReference>
<dbReference type="OrthoDB" id="9807321at2"/>
<reference evidence="6 7" key="1">
    <citation type="submission" date="2016-05" db="EMBL/GenBank/DDBJ databases">
        <title>Paenibacillus sp. 1ZS3-15 nov., isolated from the rhizosphere soil.</title>
        <authorList>
            <person name="Zhang X.X."/>
            <person name="Zhang J."/>
        </authorList>
    </citation>
    <scope>NUCLEOTIDE SEQUENCE [LARGE SCALE GENOMIC DNA]</scope>
    <source>
        <strain evidence="6 7">1ZS3-15</strain>
    </source>
</reference>
<dbReference type="PROSITE" id="PS01124">
    <property type="entry name" value="HTH_ARAC_FAMILY_2"/>
    <property type="match status" value="1"/>
</dbReference>
<dbReference type="SUPFAM" id="SSF46689">
    <property type="entry name" value="Homeodomain-like"/>
    <property type="match status" value="2"/>
</dbReference>
<dbReference type="GO" id="GO:0003700">
    <property type="term" value="F:DNA-binding transcription factor activity"/>
    <property type="evidence" value="ECO:0007669"/>
    <property type="project" value="InterPro"/>
</dbReference>
<dbReference type="PROSITE" id="PS00041">
    <property type="entry name" value="HTH_ARAC_FAMILY_1"/>
    <property type="match status" value="1"/>
</dbReference>
<organism evidence="6 7">
    <name type="scientific">Paenibacillus oryzisoli</name>
    <dbReference type="NCBI Taxonomy" id="1850517"/>
    <lineage>
        <taxon>Bacteria</taxon>
        <taxon>Bacillati</taxon>
        <taxon>Bacillota</taxon>
        <taxon>Bacilli</taxon>
        <taxon>Bacillales</taxon>
        <taxon>Paenibacillaceae</taxon>
        <taxon>Paenibacillus</taxon>
    </lineage>
</organism>
<sequence>MLPVQGQEYSLLMLSSIRKRRFLKRNTLYRKNIPSDMVLVITQGKGILCIDNQALPIKPNQIFYLVGRKPIEVMLESDFIEFYVLVIRRVTFSKTKGGWHCTNAATDPSLFQTSKLQLKQGKQHLERIEQLYEDSQSKSVKDPSIQLQFQSLIHVMPGEVPEPIELEDASKGIDQSITYMYKHFNHKIKLETLSDIAGLTPTSYSRSFKKSKKMSPVEYLNQIRIDASKELLQHDDPSIKDISAAVGFGNEFYFSRMFKNSFGISPTMYMKRKQLKVATASCFRFQDCLRDLGVGNSYELNGYQHLELGVEENKRQIEIQLTELRKYEPELIIADYRHLPMYNQLKLIAPTVMMDFSMDWRAYYGRIAELVGREKEAQQTFSQLDLRVKYTRDALMDTIGLQSVSVIRLYSEKIRVHGMIDHPLSHLLYTELGLKPGSCVPLNERTKEYAVEIIPSFDTDFLLIDKRLTSQEEANLYNSMLKGTSWDAMKAVQNNQVRVISNWISMSWAPSGQNQILDDLLQWHA</sequence>
<dbReference type="PROSITE" id="PS50983">
    <property type="entry name" value="FE_B12_PBP"/>
    <property type="match status" value="1"/>
</dbReference>
<dbReference type="Proteomes" id="UP000078454">
    <property type="component" value="Unassembled WGS sequence"/>
</dbReference>
<feature type="domain" description="HTH araC/xylS-type" evidence="4">
    <location>
        <begin position="174"/>
        <end position="272"/>
    </location>
</feature>
<evidence type="ECO:0000259" key="4">
    <source>
        <dbReference type="PROSITE" id="PS01124"/>
    </source>
</evidence>
<dbReference type="InterPro" id="IPR002491">
    <property type="entry name" value="ABC_transptr_periplasmic_BD"/>
</dbReference>
<dbReference type="SMART" id="SM00342">
    <property type="entry name" value="HTH_ARAC"/>
    <property type="match status" value="1"/>
</dbReference>
<gene>
    <name evidence="6" type="ORF">A8708_03690</name>
</gene>
<evidence type="ECO:0000259" key="5">
    <source>
        <dbReference type="PROSITE" id="PS50983"/>
    </source>
</evidence>
<evidence type="ECO:0000256" key="1">
    <source>
        <dbReference type="ARBA" id="ARBA00023015"/>
    </source>
</evidence>
<evidence type="ECO:0000256" key="2">
    <source>
        <dbReference type="ARBA" id="ARBA00023125"/>
    </source>
</evidence>
<keyword evidence="7" id="KW-1185">Reference proteome</keyword>
<accession>A0A198A3G6</accession>
<keyword evidence="1" id="KW-0805">Transcription regulation</keyword>
<dbReference type="InterPro" id="IPR009057">
    <property type="entry name" value="Homeodomain-like_sf"/>
</dbReference>
<keyword evidence="3" id="KW-0804">Transcription</keyword>
<dbReference type="InterPro" id="IPR018062">
    <property type="entry name" value="HTH_AraC-typ_CS"/>
</dbReference>
<comment type="caution">
    <text evidence="6">The sequence shown here is derived from an EMBL/GenBank/DDBJ whole genome shotgun (WGS) entry which is preliminary data.</text>
</comment>
<dbReference type="Pfam" id="PF12833">
    <property type="entry name" value="HTH_18"/>
    <property type="match status" value="1"/>
</dbReference>
<evidence type="ECO:0000313" key="6">
    <source>
        <dbReference type="EMBL" id="OAS15695.1"/>
    </source>
</evidence>
<evidence type="ECO:0000313" key="7">
    <source>
        <dbReference type="Proteomes" id="UP000078454"/>
    </source>
</evidence>
<dbReference type="AlphaFoldDB" id="A0A198A3G6"/>
<dbReference type="PRINTS" id="PR00032">
    <property type="entry name" value="HTHARAC"/>
</dbReference>
<dbReference type="GO" id="GO:0043565">
    <property type="term" value="F:sequence-specific DNA binding"/>
    <property type="evidence" value="ECO:0007669"/>
    <property type="project" value="InterPro"/>
</dbReference>
<evidence type="ECO:0008006" key="8">
    <source>
        <dbReference type="Google" id="ProtNLM"/>
    </source>
</evidence>
<dbReference type="PANTHER" id="PTHR43280:SF28">
    <property type="entry name" value="HTH-TYPE TRANSCRIPTIONAL ACTIVATOR RHAS"/>
    <property type="match status" value="1"/>
</dbReference>
<proteinExistence type="predicted"/>
<dbReference type="SUPFAM" id="SSF53807">
    <property type="entry name" value="Helical backbone' metal receptor"/>
    <property type="match status" value="1"/>
</dbReference>
<dbReference type="Gene3D" id="1.10.10.60">
    <property type="entry name" value="Homeodomain-like"/>
    <property type="match status" value="2"/>
</dbReference>
<dbReference type="InterPro" id="IPR018060">
    <property type="entry name" value="HTH_AraC"/>
</dbReference>
<keyword evidence="2" id="KW-0238">DNA-binding</keyword>
<dbReference type="InterPro" id="IPR020449">
    <property type="entry name" value="Tscrpt_reg_AraC-type_HTH"/>
</dbReference>
<evidence type="ECO:0000256" key="3">
    <source>
        <dbReference type="ARBA" id="ARBA00023163"/>
    </source>
</evidence>
<dbReference type="PANTHER" id="PTHR43280">
    <property type="entry name" value="ARAC-FAMILY TRANSCRIPTIONAL REGULATOR"/>
    <property type="match status" value="1"/>
</dbReference>
<feature type="domain" description="Fe/B12 periplasmic-binding" evidence="5">
    <location>
        <begin position="256"/>
        <end position="525"/>
    </location>
</feature>
<protein>
    <recommendedName>
        <fullName evidence="8">HTH araC/xylS-type domain-containing protein</fullName>
    </recommendedName>
</protein>
<name>A0A198A3G6_9BACL</name>